<keyword evidence="5 7" id="KW-0720">Serine protease</keyword>
<keyword evidence="11" id="KW-1185">Reference proteome</keyword>
<dbReference type="RefSeq" id="WP_343037145.1">
    <property type="nucleotide sequence ID" value="NZ_JACBZX010000001.1"/>
</dbReference>
<dbReference type="GO" id="GO:0009368">
    <property type="term" value="C:endopeptidase Clp complex"/>
    <property type="evidence" value="ECO:0007669"/>
    <property type="project" value="TreeGrafter"/>
</dbReference>
<dbReference type="PRINTS" id="PR00127">
    <property type="entry name" value="CLPPROTEASEP"/>
</dbReference>
<dbReference type="HAMAP" id="MF_00444">
    <property type="entry name" value="ClpP"/>
    <property type="match status" value="1"/>
</dbReference>
<evidence type="ECO:0000256" key="8">
    <source>
        <dbReference type="PROSITE-ProRule" id="PRU10086"/>
    </source>
</evidence>
<dbReference type="InterPro" id="IPR023562">
    <property type="entry name" value="ClpP/TepA"/>
</dbReference>
<dbReference type="EC" id="3.4.21.92" evidence="7"/>
<evidence type="ECO:0000256" key="1">
    <source>
        <dbReference type="ARBA" id="ARBA00007039"/>
    </source>
</evidence>
<dbReference type="EMBL" id="JACBZX010000001">
    <property type="protein sequence ID" value="NYG38575.1"/>
    <property type="molecule type" value="Genomic_DNA"/>
</dbReference>
<comment type="function">
    <text evidence="7">Cleaves peptides in various proteins in a process that requires ATP hydrolysis. Has a chymotrypsin-like activity. Plays a major role in the degradation of misfolded proteins.</text>
</comment>
<dbReference type="GO" id="GO:0006515">
    <property type="term" value="P:protein quality control for misfolded or incompletely synthesized proteins"/>
    <property type="evidence" value="ECO:0007669"/>
    <property type="project" value="TreeGrafter"/>
</dbReference>
<proteinExistence type="inferred from homology"/>
<dbReference type="PROSITE" id="PS00382">
    <property type="entry name" value="CLP_PROTEASE_HIS"/>
    <property type="match status" value="1"/>
</dbReference>
<protein>
    <recommendedName>
        <fullName evidence="7 9">ATP-dependent Clp protease proteolytic subunit</fullName>
        <ecNumber evidence="7">3.4.21.92</ecNumber>
    </recommendedName>
    <alternativeName>
        <fullName evidence="7">Endopeptidase Clp</fullName>
    </alternativeName>
</protein>
<keyword evidence="4 7" id="KW-0378">Hydrolase</keyword>
<dbReference type="FunFam" id="3.90.226.10:FF:000002">
    <property type="entry name" value="ATP-dependent Clp protease proteolytic subunit"/>
    <property type="match status" value="1"/>
</dbReference>
<dbReference type="InterPro" id="IPR033135">
    <property type="entry name" value="ClpP_His_AS"/>
</dbReference>
<name>A0A852XJ31_9MICO</name>
<dbReference type="GO" id="GO:0005737">
    <property type="term" value="C:cytoplasm"/>
    <property type="evidence" value="ECO:0007669"/>
    <property type="project" value="UniProtKB-SubCell"/>
</dbReference>
<comment type="catalytic activity">
    <reaction evidence="6 7 8">
        <text>Hydrolysis of proteins to small peptides in the presence of ATP and magnesium. alpha-casein is the usual test substrate. In the absence of ATP, only oligopeptides shorter than five residues are hydrolyzed (such as succinyl-Leu-Tyr-|-NHMec, and Leu-Tyr-Leu-|-Tyr-Trp, in which cleavage of the -Tyr-|-Leu- and -Tyr-|-Trp bonds also occurs).</text>
        <dbReference type="EC" id="3.4.21.92"/>
    </reaction>
</comment>
<evidence type="ECO:0000256" key="6">
    <source>
        <dbReference type="ARBA" id="ARBA00034021"/>
    </source>
</evidence>
<dbReference type="GO" id="GO:0004252">
    <property type="term" value="F:serine-type endopeptidase activity"/>
    <property type="evidence" value="ECO:0007669"/>
    <property type="project" value="UniProtKB-UniRule"/>
</dbReference>
<evidence type="ECO:0000256" key="3">
    <source>
        <dbReference type="ARBA" id="ARBA00022670"/>
    </source>
</evidence>
<comment type="subunit">
    <text evidence="7">Fourteen ClpP subunits assemble into 2 heptameric rings which stack back to back to give a disk-like structure with a central cavity, resembling the structure of eukaryotic proteasomes.</text>
</comment>
<dbReference type="PANTHER" id="PTHR10381">
    <property type="entry name" value="ATP-DEPENDENT CLP PROTEASE PROTEOLYTIC SUBUNIT"/>
    <property type="match status" value="1"/>
</dbReference>
<dbReference type="GO" id="GO:0004176">
    <property type="term" value="F:ATP-dependent peptidase activity"/>
    <property type="evidence" value="ECO:0007669"/>
    <property type="project" value="InterPro"/>
</dbReference>
<dbReference type="AlphaFoldDB" id="A0A852XJ31"/>
<evidence type="ECO:0000256" key="4">
    <source>
        <dbReference type="ARBA" id="ARBA00022801"/>
    </source>
</evidence>
<dbReference type="PANTHER" id="PTHR10381:SF70">
    <property type="entry name" value="ATP-DEPENDENT CLP PROTEASE PROTEOLYTIC SUBUNIT"/>
    <property type="match status" value="1"/>
</dbReference>
<dbReference type="GO" id="GO:0051117">
    <property type="term" value="F:ATPase binding"/>
    <property type="evidence" value="ECO:0007669"/>
    <property type="project" value="TreeGrafter"/>
</dbReference>
<dbReference type="CDD" id="cd07017">
    <property type="entry name" value="S14_ClpP_2"/>
    <property type="match status" value="1"/>
</dbReference>
<dbReference type="InterPro" id="IPR029045">
    <property type="entry name" value="ClpP/crotonase-like_dom_sf"/>
</dbReference>
<evidence type="ECO:0000256" key="7">
    <source>
        <dbReference type="HAMAP-Rule" id="MF_00444"/>
    </source>
</evidence>
<organism evidence="10 11">
    <name type="scientific">Janibacter alkaliphilus</name>
    <dbReference type="NCBI Taxonomy" id="1069963"/>
    <lineage>
        <taxon>Bacteria</taxon>
        <taxon>Bacillati</taxon>
        <taxon>Actinomycetota</taxon>
        <taxon>Actinomycetes</taxon>
        <taxon>Micrococcales</taxon>
        <taxon>Intrasporangiaceae</taxon>
        <taxon>Janibacter</taxon>
    </lineage>
</organism>
<accession>A0A852XJ31</accession>
<feature type="active site" evidence="7 8">
    <location>
        <position position="125"/>
    </location>
</feature>
<comment type="subcellular location">
    <subcellularLocation>
        <location evidence="7">Cytoplasm</location>
    </subcellularLocation>
</comment>
<dbReference type="SUPFAM" id="SSF52096">
    <property type="entry name" value="ClpP/crotonase"/>
    <property type="match status" value="1"/>
</dbReference>
<evidence type="ECO:0000256" key="5">
    <source>
        <dbReference type="ARBA" id="ARBA00022825"/>
    </source>
</evidence>
<reference evidence="10 11" key="1">
    <citation type="submission" date="2020-07" db="EMBL/GenBank/DDBJ databases">
        <title>Sequencing the genomes of 1000 actinobacteria strains.</title>
        <authorList>
            <person name="Klenk H.-P."/>
        </authorList>
    </citation>
    <scope>NUCLEOTIDE SEQUENCE [LARGE SCALE GENOMIC DNA]</scope>
    <source>
        <strain evidence="10 11">DSM 24723</strain>
    </source>
</reference>
<dbReference type="InterPro" id="IPR001907">
    <property type="entry name" value="ClpP"/>
</dbReference>
<evidence type="ECO:0000256" key="2">
    <source>
        <dbReference type="ARBA" id="ARBA00022490"/>
    </source>
</evidence>
<evidence type="ECO:0000313" key="11">
    <source>
        <dbReference type="Proteomes" id="UP000592181"/>
    </source>
</evidence>
<dbReference type="Pfam" id="PF00574">
    <property type="entry name" value="CLP_protease"/>
    <property type="match status" value="1"/>
</dbReference>
<dbReference type="NCBIfam" id="NF001368">
    <property type="entry name" value="PRK00277.1"/>
    <property type="match status" value="1"/>
</dbReference>
<feature type="active site" description="Nucleophile" evidence="7">
    <location>
        <position position="100"/>
    </location>
</feature>
<evidence type="ECO:0000256" key="9">
    <source>
        <dbReference type="RuleBase" id="RU003567"/>
    </source>
</evidence>
<comment type="caution">
    <text evidence="10">The sequence shown here is derived from an EMBL/GenBank/DDBJ whole genome shotgun (WGS) entry which is preliminary data.</text>
</comment>
<evidence type="ECO:0000313" key="10">
    <source>
        <dbReference type="EMBL" id="NYG38575.1"/>
    </source>
</evidence>
<keyword evidence="2 7" id="KW-0963">Cytoplasm</keyword>
<gene>
    <name evidence="7" type="primary">clpP</name>
    <name evidence="10" type="ORF">BJY28_003044</name>
</gene>
<dbReference type="Proteomes" id="UP000592181">
    <property type="component" value="Unassembled WGS sequence"/>
</dbReference>
<dbReference type="NCBIfam" id="NF009205">
    <property type="entry name" value="PRK12553.1"/>
    <property type="match status" value="1"/>
</dbReference>
<dbReference type="Gene3D" id="3.90.226.10">
    <property type="entry name" value="2-enoyl-CoA Hydratase, Chain A, domain 1"/>
    <property type="match status" value="1"/>
</dbReference>
<keyword evidence="3 7" id="KW-0645">Protease</keyword>
<sequence length="214" mass="22852">MSNSSDIVAAGPQGGPGLDDHIYQRLLKERIIFLGSDVRDDNANAIAAQMLLLAAEDPEKDIWLYINSPGGSISAGMAIFDTMKWIPNDVATVAMGLAASMGQFLLSAGTQGKRYATPHARVMMHQPSGGIGGTASDIKIQAEQMLYVKTQMAELIAEHTGQSVEQITKDSDRDRWFSAQEAKEYGFVDHVFESASQTGGSGASDGNPVTDDQA</sequence>
<comment type="similarity">
    <text evidence="1 7 9">Belongs to the peptidase S14 family.</text>
</comment>